<keyword evidence="4" id="KW-0328">Glycosyltransferase</keyword>
<dbReference type="FunCoup" id="A0A6J2YPY6">
    <property type="interactions" value="1829"/>
</dbReference>
<evidence type="ECO:0000313" key="10">
    <source>
        <dbReference type="RefSeq" id="XP_030765402.1"/>
    </source>
</evidence>
<dbReference type="Proteomes" id="UP000504635">
    <property type="component" value="Unplaced"/>
</dbReference>
<gene>
    <name evidence="10" type="primary">LOC115889520</name>
</gene>
<evidence type="ECO:0000256" key="3">
    <source>
        <dbReference type="ARBA" id="ARBA00010118"/>
    </source>
</evidence>
<evidence type="ECO:0000256" key="5">
    <source>
        <dbReference type="ARBA" id="ARBA00022679"/>
    </source>
</evidence>
<keyword evidence="7" id="KW-0732">Signal</keyword>
<comment type="function">
    <text evidence="6">Protein O-glucosyltransferase. Catalyzes the reaction that attaches glucose through an O-glycosidic linkage to a conserved serine residue found in the consensus sequence C-X-S-X-[PA]-C in epidermal growth factor-like repeats. Regulates Notch signaling by glucosylating Notch in the ER, glucosylation is required for the correct folding and cleavage of Notch.</text>
</comment>
<sequence>MFFKNLYYTILFIVLNFILIIKVDSTIPNKSIQSNEECVTNIVNKYSKEANTKYIKYLKLIDQARRNYKPCNENRCNCHAGVMSHDLKIFKEKGISEKLINNIKSKGTKYQIINHKLYRDPNCMFPSRCVGIEHFLLEIVSDLPDMEFIVNTRDWPQINKKYGFFGPVFSFSKTDEYFDIMYPAWAFWEGGPAISLYPRGIGRWDNHRSKLGKLGNFTKWDDKIPKAFFRGSRTCSERDPLVLLSREHPDMVDAQYTKNQAWKSEEDTLNAPPAKEVSFEEHCKYKYLFNFRGVAASFRFKHILLCKSLVFHVGNEWQEFFYSALKPWIHYIPVNSDATKEDLKELLEFAINHDELAKEIAENGYNMIWNNLKMKDITCYWRKLLKKYASLMTYKPKRDQSLIRIKQ</sequence>
<dbReference type="Pfam" id="PF05686">
    <property type="entry name" value="Glyco_transf_90"/>
    <property type="match status" value="1"/>
</dbReference>
<evidence type="ECO:0000256" key="4">
    <source>
        <dbReference type="ARBA" id="ARBA00022676"/>
    </source>
</evidence>
<dbReference type="InterPro" id="IPR051091">
    <property type="entry name" value="O-Glucosyltr/Glycosyltrsf_90"/>
</dbReference>
<feature type="domain" description="Glycosyl transferase CAP10" evidence="8">
    <location>
        <begin position="142"/>
        <end position="395"/>
    </location>
</feature>
<dbReference type="GO" id="GO:0005788">
    <property type="term" value="C:endoplasmic reticulum lumen"/>
    <property type="evidence" value="ECO:0007669"/>
    <property type="project" value="UniProtKB-SubCell"/>
</dbReference>
<evidence type="ECO:0000256" key="1">
    <source>
        <dbReference type="ARBA" id="ARBA00004319"/>
    </source>
</evidence>
<evidence type="ECO:0000313" key="9">
    <source>
        <dbReference type="Proteomes" id="UP000504635"/>
    </source>
</evidence>
<evidence type="ECO:0000256" key="7">
    <source>
        <dbReference type="SAM" id="SignalP"/>
    </source>
</evidence>
<comment type="pathway">
    <text evidence="2">Protein modification; protein glycosylation.</text>
</comment>
<dbReference type="PANTHER" id="PTHR12203:SF35">
    <property type="entry name" value="PROTEIN O-GLUCOSYLTRANSFERASE 1"/>
    <property type="match status" value="1"/>
</dbReference>
<dbReference type="InterPro" id="IPR006598">
    <property type="entry name" value="CAP10"/>
</dbReference>
<proteinExistence type="inferred from homology"/>
<keyword evidence="9" id="KW-1185">Reference proteome</keyword>
<accession>A0A6J2YPY6</accession>
<protein>
    <submittedName>
        <fullName evidence="10">O-glucosyltransferase rumi homolog isoform X1</fullName>
    </submittedName>
</protein>
<organism evidence="9 10">
    <name type="scientific">Sitophilus oryzae</name>
    <name type="common">Rice weevil</name>
    <name type="synonym">Curculio oryzae</name>
    <dbReference type="NCBI Taxonomy" id="7048"/>
    <lineage>
        <taxon>Eukaryota</taxon>
        <taxon>Metazoa</taxon>
        <taxon>Ecdysozoa</taxon>
        <taxon>Arthropoda</taxon>
        <taxon>Hexapoda</taxon>
        <taxon>Insecta</taxon>
        <taxon>Pterygota</taxon>
        <taxon>Neoptera</taxon>
        <taxon>Endopterygota</taxon>
        <taxon>Coleoptera</taxon>
        <taxon>Polyphaga</taxon>
        <taxon>Cucujiformia</taxon>
        <taxon>Curculionidae</taxon>
        <taxon>Dryophthorinae</taxon>
        <taxon>Sitophilus</taxon>
    </lineage>
</organism>
<evidence type="ECO:0000256" key="6">
    <source>
        <dbReference type="ARBA" id="ARBA00045690"/>
    </source>
</evidence>
<dbReference type="KEGG" id="soy:115889520"/>
<dbReference type="GO" id="GO:0006493">
    <property type="term" value="P:protein O-linked glycosylation"/>
    <property type="evidence" value="ECO:0007669"/>
    <property type="project" value="TreeGrafter"/>
</dbReference>
<evidence type="ECO:0000256" key="2">
    <source>
        <dbReference type="ARBA" id="ARBA00004922"/>
    </source>
</evidence>
<dbReference type="GO" id="GO:0035251">
    <property type="term" value="F:UDP-glucosyltransferase activity"/>
    <property type="evidence" value="ECO:0007669"/>
    <property type="project" value="TreeGrafter"/>
</dbReference>
<dbReference type="InParanoid" id="A0A6J2YPY6"/>
<dbReference type="OrthoDB" id="202415at2759"/>
<comment type="subcellular location">
    <subcellularLocation>
        <location evidence="1">Endoplasmic reticulum lumen</location>
    </subcellularLocation>
</comment>
<comment type="similarity">
    <text evidence="3">Belongs to the glycosyltransferase 90 family.</text>
</comment>
<dbReference type="AlphaFoldDB" id="A0A6J2YPY6"/>
<dbReference type="SMART" id="SM00672">
    <property type="entry name" value="CAP10"/>
    <property type="match status" value="1"/>
</dbReference>
<reference evidence="10" key="1">
    <citation type="submission" date="2025-08" db="UniProtKB">
        <authorList>
            <consortium name="RefSeq"/>
        </authorList>
    </citation>
    <scope>IDENTIFICATION</scope>
    <source>
        <tissue evidence="10">Gonads</tissue>
    </source>
</reference>
<dbReference type="RefSeq" id="XP_030765402.1">
    <property type="nucleotide sequence ID" value="XM_030909542.1"/>
</dbReference>
<keyword evidence="5" id="KW-0808">Transferase</keyword>
<dbReference type="GeneID" id="115889520"/>
<feature type="signal peptide" evidence="7">
    <location>
        <begin position="1"/>
        <end position="25"/>
    </location>
</feature>
<name>A0A6J2YPY6_SITOR</name>
<evidence type="ECO:0000259" key="8">
    <source>
        <dbReference type="SMART" id="SM00672"/>
    </source>
</evidence>
<dbReference type="GO" id="GO:0045747">
    <property type="term" value="P:positive regulation of Notch signaling pathway"/>
    <property type="evidence" value="ECO:0007669"/>
    <property type="project" value="TreeGrafter"/>
</dbReference>
<feature type="chain" id="PRO_5026868797" evidence="7">
    <location>
        <begin position="26"/>
        <end position="407"/>
    </location>
</feature>
<dbReference type="GO" id="GO:0035252">
    <property type="term" value="F:UDP-xylosyltransferase activity"/>
    <property type="evidence" value="ECO:0007669"/>
    <property type="project" value="TreeGrafter"/>
</dbReference>
<dbReference type="PANTHER" id="PTHR12203">
    <property type="entry name" value="KDEL LYS-ASP-GLU-LEU CONTAINING - RELATED"/>
    <property type="match status" value="1"/>
</dbReference>